<dbReference type="EMBL" id="CP045423">
    <property type="protein sequence ID" value="QFU17614.1"/>
    <property type="molecule type" value="Genomic_DNA"/>
</dbReference>
<evidence type="ECO:0000259" key="8">
    <source>
        <dbReference type="PROSITE" id="PS50268"/>
    </source>
</evidence>
<evidence type="ECO:0000256" key="6">
    <source>
        <dbReference type="ARBA" id="ARBA00022989"/>
    </source>
</evidence>
<dbReference type="Pfam" id="PF00028">
    <property type="entry name" value="Cadherin"/>
    <property type="match status" value="3"/>
</dbReference>
<evidence type="ECO:0000256" key="5">
    <source>
        <dbReference type="ARBA" id="ARBA00022889"/>
    </source>
</evidence>
<feature type="domain" description="Cadherin" evidence="8">
    <location>
        <begin position="1000"/>
        <end position="1094"/>
    </location>
</feature>
<feature type="domain" description="Cadherin" evidence="8">
    <location>
        <begin position="251"/>
        <end position="354"/>
    </location>
</feature>
<dbReference type="InterPro" id="IPR018511">
    <property type="entry name" value="Hemolysin-typ_Ca-bd_CS"/>
</dbReference>
<keyword evidence="6" id="KW-1133">Transmembrane helix</keyword>
<keyword evidence="4" id="KW-0106">Calcium</keyword>
<dbReference type="PRINTS" id="PR00313">
    <property type="entry name" value="CABNDNGRPT"/>
</dbReference>
<dbReference type="GO" id="GO:0005911">
    <property type="term" value="C:cell-cell junction"/>
    <property type="evidence" value="ECO:0007669"/>
    <property type="project" value="TreeGrafter"/>
</dbReference>
<dbReference type="PANTHER" id="PTHR24025:SF23">
    <property type="entry name" value="NEURAL-CADHERIN"/>
    <property type="match status" value="1"/>
</dbReference>
<feature type="domain" description="Cadherin" evidence="8">
    <location>
        <begin position="574"/>
        <end position="668"/>
    </location>
</feature>
<feature type="domain" description="Cadherin" evidence="8">
    <location>
        <begin position="1120"/>
        <end position="1220"/>
    </location>
</feature>
<dbReference type="Gene3D" id="2.60.40.60">
    <property type="entry name" value="Cadherins"/>
    <property type="match status" value="7"/>
</dbReference>
<reference evidence="9 10" key="1">
    <citation type="submission" date="2019-10" db="EMBL/GenBank/DDBJ databases">
        <title>Isolation, Identification of Microvirga thermotolerans HR1, a novel thermophilic bacterium and Comparative Genomics of the genus Microvirga.</title>
        <authorList>
            <person name="Li J."/>
            <person name="Zhang W."/>
            <person name="Lin M."/>
            <person name="Wang J."/>
        </authorList>
    </citation>
    <scope>NUCLEOTIDE SEQUENCE [LARGE SCALE GENOMIC DNA]</scope>
    <source>
        <strain evidence="9 10">HR1</strain>
    </source>
</reference>
<dbReference type="SUPFAM" id="SSF49313">
    <property type="entry name" value="Cadherin-like"/>
    <property type="match status" value="9"/>
</dbReference>
<dbReference type="GO" id="GO:0005509">
    <property type="term" value="F:calcium ion binding"/>
    <property type="evidence" value="ECO:0007669"/>
    <property type="project" value="InterPro"/>
</dbReference>
<organism evidence="9 10">
    <name type="scientific">Microvirga thermotolerans</name>
    <dbReference type="NCBI Taxonomy" id="2651334"/>
    <lineage>
        <taxon>Bacteria</taxon>
        <taxon>Pseudomonadati</taxon>
        <taxon>Pseudomonadota</taxon>
        <taxon>Alphaproteobacteria</taxon>
        <taxon>Hyphomicrobiales</taxon>
        <taxon>Methylobacteriaceae</taxon>
        <taxon>Microvirga</taxon>
    </lineage>
</organism>
<keyword evidence="3" id="KW-0677">Repeat</keyword>
<feature type="domain" description="Cadherin" evidence="8">
    <location>
        <begin position="1476"/>
        <end position="1572"/>
    </location>
</feature>
<dbReference type="SMART" id="SM00112">
    <property type="entry name" value="CA"/>
    <property type="match status" value="7"/>
</dbReference>
<feature type="domain" description="Cadherin" evidence="8">
    <location>
        <begin position="787"/>
        <end position="881"/>
    </location>
</feature>
<evidence type="ECO:0000256" key="1">
    <source>
        <dbReference type="ARBA" id="ARBA00004370"/>
    </source>
</evidence>
<evidence type="ECO:0000256" key="4">
    <source>
        <dbReference type="ARBA" id="ARBA00022837"/>
    </source>
</evidence>
<keyword evidence="5" id="KW-0130">Cell adhesion</keyword>
<dbReference type="KEGG" id="mico:GDR74_16110"/>
<comment type="subcellular location">
    <subcellularLocation>
        <location evidence="1">Membrane</location>
    </subcellularLocation>
</comment>
<feature type="domain" description="Cadherin" evidence="8">
    <location>
        <begin position="144"/>
        <end position="245"/>
    </location>
</feature>
<proteinExistence type="predicted"/>
<name>A0A5P9K544_9HYPH</name>
<gene>
    <name evidence="9" type="ORF">GDR74_16110</name>
</gene>
<evidence type="ECO:0000313" key="10">
    <source>
        <dbReference type="Proteomes" id="UP000325614"/>
    </source>
</evidence>
<dbReference type="PANTHER" id="PTHR24025">
    <property type="entry name" value="DESMOGLEIN FAMILY MEMBER"/>
    <property type="match status" value="1"/>
</dbReference>
<dbReference type="InterPro" id="IPR038081">
    <property type="entry name" value="CalX-like_sf"/>
</dbReference>
<dbReference type="InterPro" id="IPR050971">
    <property type="entry name" value="Cadherin-domain_protein"/>
</dbReference>
<dbReference type="Proteomes" id="UP000325614">
    <property type="component" value="Chromosome"/>
</dbReference>
<evidence type="ECO:0000256" key="7">
    <source>
        <dbReference type="ARBA" id="ARBA00023136"/>
    </source>
</evidence>
<evidence type="ECO:0000313" key="9">
    <source>
        <dbReference type="EMBL" id="QFU17614.1"/>
    </source>
</evidence>
<dbReference type="SUPFAM" id="SSF141072">
    <property type="entry name" value="CalX-like"/>
    <property type="match status" value="1"/>
</dbReference>
<feature type="domain" description="Cadherin" evidence="8">
    <location>
        <begin position="354"/>
        <end position="455"/>
    </location>
</feature>
<dbReference type="GO" id="GO:0007156">
    <property type="term" value="P:homophilic cell adhesion via plasma membrane adhesion molecules"/>
    <property type="evidence" value="ECO:0007669"/>
    <property type="project" value="InterPro"/>
</dbReference>
<evidence type="ECO:0000256" key="2">
    <source>
        <dbReference type="ARBA" id="ARBA00022692"/>
    </source>
</evidence>
<dbReference type="PROSITE" id="PS50268">
    <property type="entry name" value="CADHERIN_2"/>
    <property type="match status" value="8"/>
</dbReference>
<protein>
    <recommendedName>
        <fullName evidence="8">Cadherin domain-containing protein</fullName>
    </recommendedName>
</protein>
<dbReference type="RefSeq" id="WP_152587248.1">
    <property type="nucleotide sequence ID" value="NZ_CP045423.1"/>
</dbReference>
<keyword evidence="10" id="KW-1185">Reference proteome</keyword>
<dbReference type="GO" id="GO:0016020">
    <property type="term" value="C:membrane"/>
    <property type="evidence" value="ECO:0007669"/>
    <property type="project" value="UniProtKB-SubCell"/>
</dbReference>
<dbReference type="InterPro" id="IPR015919">
    <property type="entry name" value="Cadherin-like_sf"/>
</dbReference>
<evidence type="ECO:0000256" key="3">
    <source>
        <dbReference type="ARBA" id="ARBA00022737"/>
    </source>
</evidence>
<keyword evidence="7" id="KW-0472">Membrane</keyword>
<dbReference type="CDD" id="cd11304">
    <property type="entry name" value="Cadherin_repeat"/>
    <property type="match status" value="7"/>
</dbReference>
<accession>A0A5P9K544</accession>
<dbReference type="Gene3D" id="2.60.40.2030">
    <property type="match status" value="1"/>
</dbReference>
<dbReference type="InterPro" id="IPR001343">
    <property type="entry name" value="Hemolysn_Ca-bd"/>
</dbReference>
<dbReference type="Pfam" id="PF00353">
    <property type="entry name" value="HemolysinCabind"/>
    <property type="match status" value="1"/>
</dbReference>
<sequence length="1758" mass="181601">MAVNLTLKALTGNPFHSSVDTTGRVGSIDEEVPLNTRLFELIGFDPTTPPPSGSYKVVPIQTFGGIFDVVQDQGKWYLVATGRLDFENDDVGDIYPGVTFQFRDSNDTNNTGPVYQQVNVNIQLQDIPEGVNNPPPVPAGAANVNEGTAADQTVLTLAATDTDGQTIGYTFQNAQAGSNGLISADGKFKIVGNVIKTNGTVANVTADTALTYAVVANDGTGAANATAVGNVTITVKDVNVAPPVPAGAANVNEGTAGNQVVLTLAATDADGQTIGYTFQNAQAGSNGLISADGKFKIVGNVIQTNGTVANVTSDTALTYAVVANDGTGAANATAVGNVTITVKDVNQPPSAPTVNGGTTVAVSENAAFSGTLSATDDSTPAANLTYSFDTTQAGGGNANGLFTIVGNQLQVAAGALNFESQQTYTVYVRANDGSVNGPTQAITVTVGDVNEAPTDLTFTNQQAVQAGATGANANVVLANWVDPDAAAGFRGNKYAFLVGGNLVTTDGKFTIDEITGQVRTNAAITAADVGNKTLTVVAYDAANNALRYQENHTFAIAAAANTAPTNVRWSTGGTVAENSGADTTVGVVTADDDGGTAGLRYAISNNANFDIDPLTGRIFVKAGASLNFEGQQTYTVTVVATDTNGTGLSSGPQTLTVTVGDVNEAPTDLTFTNQQAVQAGATGANANVVLANWVDPDTAAGFRGNKYAFLVGGNLVTTDGKFTIDEITGQVRTNAAITAADVGNKTLTVVAYDAANNALRYQENHTFAIAAAANTAPTNVRWSTGGTVAENSGADTTVGVVTADDDGGTAGLRYAISNNANFDIDPLTGRIFVKAGASLNFEGQQTYTVTVVATDTNGTGLSSGPQTLTVTVGDVNEAPTDLTFTNQQAVQAGATGANANVVLANWVDPDTAAGFRGNKYAFLVGGNLVTTDGKFTIDEITGQVRTNAAITAADVGNKTLTVVAYDAANNALRYQENHTFAIAAAANTAPTNVRWSTGGTVAENSGADTTVGVVTADDDGGTAGLRYAISNNANFDIDPLTGRIFVKAGASLNFEGQQTYTVTVVATDTNGTGLSSGPQTLTVTVGDVNEAPTDLTFTNQQAVQAGATGANANVVLANWVDPDTAAGFRGNKYAFLVGGNLVTTDGKFTIDEITGQVRTNAAITAADVGNKTLTVVAYDAANNALRYQENHTFAIAAEPALSIADVSVLEGNGGTGSPTLITFTVTRSGDASGEAHVDWALSHITTDGGDFVFDANHPANGSLHFAANEVTKQIVIQVAGDTNFEQHETFRITLSNATGAAIATATATGTIQNDDTNPGNDLPTITVANNGQTEFVATNQGPVDAFDSLVVDDPENDQLTLTIRFKSEDGQLIAVGGSSITIPAPGTSGQDKVYQWTNLTEQEVNNILHDLQFDPTDRAAGGAPVTTQFSVSVADESHPSTPVVNTAVKVTSTPPAAPPQNHAPTDIQLSGTVAAEYAAAGTVVGTLSATDDGIGGSALTYALSAPDDRFEIVGNQLRVKNGFLLDYEQNKSHNVSVRVTDVAGASYTKAFAINVADVNPEFTTGTLGNDVFYGGALADRLSGNLGADRLFGGAGNDMLKGDRGNDVLSGGAGRDTLYGGKYTKGDLNKDAFLFDFKVTKRDYKKHVDTVKDFQAKYDSLYFDDAAFTNKVIAKYMKSKGASLNKPIKMKSGWLSTSGGPKDKDDYFSIKKVNSKTYKLYFDADGIGTKEKTLEIATITFDPNKKTGGDITYKDFFFV</sequence>
<keyword evidence="2" id="KW-0812">Transmembrane</keyword>
<dbReference type="InterPro" id="IPR002126">
    <property type="entry name" value="Cadherin-like_dom"/>
</dbReference>
<dbReference type="PROSITE" id="PS00330">
    <property type="entry name" value="HEMOLYSIN_CALCIUM"/>
    <property type="match status" value="1"/>
</dbReference>